<proteinExistence type="inferred from homology"/>
<dbReference type="PROSITE" id="PS50164">
    <property type="entry name" value="GIY_YIG"/>
    <property type="match status" value="1"/>
</dbReference>
<dbReference type="InterPro" id="IPR010994">
    <property type="entry name" value="RuvA_2-like"/>
</dbReference>
<keyword evidence="2 6" id="KW-0227">DNA damage</keyword>
<dbReference type="InterPro" id="IPR004791">
    <property type="entry name" value="UvrC"/>
</dbReference>
<evidence type="ECO:0000256" key="3">
    <source>
        <dbReference type="ARBA" id="ARBA00022769"/>
    </source>
</evidence>
<keyword evidence="3 6" id="KW-0228">DNA excision</keyword>
<dbReference type="Gene3D" id="4.10.860.10">
    <property type="entry name" value="UVR domain"/>
    <property type="match status" value="1"/>
</dbReference>
<keyword evidence="11" id="KW-1185">Reference proteome</keyword>
<dbReference type="NCBIfam" id="NF001824">
    <property type="entry name" value="PRK00558.1-5"/>
    <property type="match status" value="1"/>
</dbReference>
<dbReference type="Gene3D" id="3.30.420.340">
    <property type="entry name" value="UvrC, RNAse H endonuclease domain"/>
    <property type="match status" value="1"/>
</dbReference>
<dbReference type="InterPro" id="IPR035901">
    <property type="entry name" value="GIY-YIG_endonuc_sf"/>
</dbReference>
<dbReference type="InterPro" id="IPR038476">
    <property type="entry name" value="UvrC_RNase_H_dom_sf"/>
</dbReference>
<dbReference type="Pfam" id="PF01541">
    <property type="entry name" value="GIY-YIG"/>
    <property type="match status" value="1"/>
</dbReference>
<protein>
    <recommendedName>
        <fullName evidence="6">UvrABC system protein C</fullName>
        <shortName evidence="6">Protein UvrC</shortName>
    </recommendedName>
    <alternativeName>
        <fullName evidence="6">Excinuclease ABC subunit C</fullName>
    </alternativeName>
</protein>
<evidence type="ECO:0000313" key="10">
    <source>
        <dbReference type="EMBL" id="QPC81937.1"/>
    </source>
</evidence>
<keyword evidence="5 6" id="KW-0234">DNA repair</keyword>
<dbReference type="SMART" id="SM00278">
    <property type="entry name" value="HhH1"/>
    <property type="match status" value="2"/>
</dbReference>
<dbReference type="HAMAP" id="MF_00203">
    <property type="entry name" value="UvrC"/>
    <property type="match status" value="1"/>
</dbReference>
<keyword evidence="6" id="KW-0742">SOS response</keyword>
<comment type="similarity">
    <text evidence="6">Belongs to the UvrC family.</text>
</comment>
<dbReference type="SUPFAM" id="SSF46600">
    <property type="entry name" value="C-terminal UvrC-binding domain of UvrB"/>
    <property type="match status" value="1"/>
</dbReference>
<feature type="domain" description="UVR" evidence="7">
    <location>
        <begin position="207"/>
        <end position="242"/>
    </location>
</feature>
<dbReference type="NCBIfam" id="TIGR00194">
    <property type="entry name" value="uvrC"/>
    <property type="match status" value="1"/>
</dbReference>
<evidence type="ECO:0000256" key="4">
    <source>
        <dbReference type="ARBA" id="ARBA00022881"/>
    </source>
</evidence>
<evidence type="ECO:0000256" key="1">
    <source>
        <dbReference type="ARBA" id="ARBA00022490"/>
    </source>
</evidence>
<keyword evidence="1 6" id="KW-0963">Cytoplasm</keyword>
<dbReference type="Pfam" id="PF22920">
    <property type="entry name" value="UvrC_RNaseH"/>
    <property type="match status" value="1"/>
</dbReference>
<dbReference type="PROSITE" id="PS50151">
    <property type="entry name" value="UVR"/>
    <property type="match status" value="1"/>
</dbReference>
<evidence type="ECO:0000313" key="11">
    <source>
        <dbReference type="Proteomes" id="UP000594468"/>
    </source>
</evidence>
<evidence type="ECO:0000259" key="7">
    <source>
        <dbReference type="PROSITE" id="PS50151"/>
    </source>
</evidence>
<evidence type="ECO:0000256" key="5">
    <source>
        <dbReference type="ARBA" id="ARBA00023204"/>
    </source>
</evidence>
<dbReference type="EMBL" id="CP062983">
    <property type="protein sequence ID" value="QPC81937.1"/>
    <property type="molecule type" value="Genomic_DNA"/>
</dbReference>
<dbReference type="InterPro" id="IPR001162">
    <property type="entry name" value="UvrC_RNase_H_dom"/>
</dbReference>
<dbReference type="FunFam" id="3.40.1440.10:FF:000001">
    <property type="entry name" value="UvrABC system protein C"/>
    <property type="match status" value="1"/>
</dbReference>
<dbReference type="GO" id="GO:0009381">
    <property type="term" value="F:excinuclease ABC activity"/>
    <property type="evidence" value="ECO:0007669"/>
    <property type="project" value="UniProtKB-UniRule"/>
</dbReference>
<dbReference type="SUPFAM" id="SSF82771">
    <property type="entry name" value="GIY-YIG endonuclease"/>
    <property type="match status" value="1"/>
</dbReference>
<dbReference type="GO" id="GO:0003677">
    <property type="term" value="F:DNA binding"/>
    <property type="evidence" value="ECO:0007669"/>
    <property type="project" value="UniProtKB-UniRule"/>
</dbReference>
<organism evidence="10 11">
    <name type="scientific">Phototrophicus methaneseepsis</name>
    <dbReference type="NCBI Taxonomy" id="2710758"/>
    <lineage>
        <taxon>Bacteria</taxon>
        <taxon>Bacillati</taxon>
        <taxon>Chloroflexota</taxon>
        <taxon>Candidatus Thermofontia</taxon>
        <taxon>Phototrophicales</taxon>
        <taxon>Phototrophicaceae</taxon>
        <taxon>Phototrophicus</taxon>
    </lineage>
</organism>
<keyword evidence="4 6" id="KW-0267">Excision nuclease</keyword>
<dbReference type="PANTHER" id="PTHR30562:SF1">
    <property type="entry name" value="UVRABC SYSTEM PROTEIN C"/>
    <property type="match status" value="1"/>
</dbReference>
<evidence type="ECO:0000259" key="9">
    <source>
        <dbReference type="PROSITE" id="PS50165"/>
    </source>
</evidence>
<dbReference type="SUPFAM" id="SSF47781">
    <property type="entry name" value="RuvA domain 2-like"/>
    <property type="match status" value="1"/>
</dbReference>
<evidence type="ECO:0000259" key="8">
    <source>
        <dbReference type="PROSITE" id="PS50164"/>
    </source>
</evidence>
<name>A0A7S8E7T1_9CHLR</name>
<comment type="subunit">
    <text evidence="6">Interacts with UvrB in an incision complex.</text>
</comment>
<sequence length="629" mass="72061">MPFQPSDHIRTILDNLPMKPGVYIMKNDKGKIIYIGKAKYLRHRVRSYFTANADGTRKTLKMRAQVRDIDYIIAESEVKALILEDTLIKKHKPRYNIMLKDDKRYPYIRISWQEDYPKVETTRRVENDGARYFGPYAAMWAVQNTLRVLRKAFPYLTCDRDITGQDERACLFYDLKLCNAPCIGAVNRDEYRAMIQELMDVLSGKSEGVLGRLEEEMMGASEDLNFEKAAAIRDQIKAIHFITTRHKAVSPKMTDHDVIAIARENDDAVVQILFIRNGKLIGSDSRVLDNADEETDESILEQFIPQFYSEMADVPRELILPSEIEEARILERWLRDKRHGSKVEITVPQRGNKRSLIQLAQENANDALRMMRAQYEADVTKQETSLTELQTEMSLPRIPNRIECFDISTTQGTAITASRVVFVQGVPRKSEYRRFNIRTVDHFGSDDYQSMREALTRRFNRWQNAQLEDTGITTPDGKDKNETWKLLPDLLLIDGGKGQLGIAVEVLKEFDLFGKVPVAGLAKQFEELYIPGESKPIVLPRRSPALYLVQRVRDEAHRFAITSHRNRRSKAGMVSQLESIPGIGPKKRKALLKHFGNSIDRIKKASADELMQVAGINEKLAETIIIGLD</sequence>
<reference evidence="10 11" key="1">
    <citation type="submission" date="2020-02" db="EMBL/GenBank/DDBJ databases">
        <authorList>
            <person name="Zheng R.K."/>
            <person name="Sun C.M."/>
        </authorList>
    </citation>
    <scope>NUCLEOTIDE SEQUENCE [LARGE SCALE GENOMIC DNA]</scope>
    <source>
        <strain evidence="11">rifampicinis</strain>
    </source>
</reference>
<dbReference type="PROSITE" id="PS50165">
    <property type="entry name" value="UVRC"/>
    <property type="match status" value="1"/>
</dbReference>
<accession>A0A7S8E7T1</accession>
<dbReference type="InterPro" id="IPR003583">
    <property type="entry name" value="Hlx-hairpin-Hlx_DNA-bd_motif"/>
</dbReference>
<dbReference type="Pfam" id="PF08459">
    <property type="entry name" value="UvrC_RNaseH_dom"/>
    <property type="match status" value="1"/>
</dbReference>
<dbReference type="InterPro" id="IPR036876">
    <property type="entry name" value="UVR_dom_sf"/>
</dbReference>
<dbReference type="Gene3D" id="1.10.150.20">
    <property type="entry name" value="5' to 3' exonuclease, C-terminal subdomain"/>
    <property type="match status" value="1"/>
</dbReference>
<dbReference type="InterPro" id="IPR001943">
    <property type="entry name" value="UVR_dom"/>
</dbReference>
<dbReference type="InterPro" id="IPR000305">
    <property type="entry name" value="GIY-YIG_endonuc"/>
</dbReference>
<dbReference type="GO" id="GO:0005737">
    <property type="term" value="C:cytoplasm"/>
    <property type="evidence" value="ECO:0007669"/>
    <property type="project" value="UniProtKB-SubCell"/>
</dbReference>
<dbReference type="Proteomes" id="UP000594468">
    <property type="component" value="Chromosome"/>
</dbReference>
<dbReference type="Pfam" id="PF14520">
    <property type="entry name" value="HHH_5"/>
    <property type="match status" value="1"/>
</dbReference>
<dbReference type="GO" id="GO:0009380">
    <property type="term" value="C:excinuclease repair complex"/>
    <property type="evidence" value="ECO:0007669"/>
    <property type="project" value="InterPro"/>
</dbReference>
<feature type="domain" description="UvrC family homology region profile" evidence="9">
    <location>
        <begin position="258"/>
        <end position="507"/>
    </location>
</feature>
<dbReference type="GO" id="GO:0006289">
    <property type="term" value="P:nucleotide-excision repair"/>
    <property type="evidence" value="ECO:0007669"/>
    <property type="project" value="UniProtKB-UniRule"/>
</dbReference>
<dbReference type="InterPro" id="IPR050066">
    <property type="entry name" value="UvrABC_protein_C"/>
</dbReference>
<dbReference type="RefSeq" id="WP_195170007.1">
    <property type="nucleotide sequence ID" value="NZ_CP062983.1"/>
</dbReference>
<evidence type="ECO:0000256" key="2">
    <source>
        <dbReference type="ARBA" id="ARBA00022763"/>
    </source>
</evidence>
<comment type="function">
    <text evidence="6">The UvrABC repair system catalyzes the recognition and processing of DNA lesions. UvrC both incises the 5' and 3' sides of the lesion. The N-terminal half is responsible for the 3' incision and the C-terminal half is responsible for the 5' incision.</text>
</comment>
<evidence type="ECO:0000256" key="6">
    <source>
        <dbReference type="HAMAP-Rule" id="MF_00203"/>
    </source>
</evidence>
<dbReference type="AlphaFoldDB" id="A0A7S8E7T1"/>
<dbReference type="Gene3D" id="3.40.1440.10">
    <property type="entry name" value="GIY-YIG endonuclease"/>
    <property type="match status" value="1"/>
</dbReference>
<dbReference type="GO" id="GO:0009432">
    <property type="term" value="P:SOS response"/>
    <property type="evidence" value="ECO:0007669"/>
    <property type="project" value="UniProtKB-UniRule"/>
</dbReference>
<dbReference type="InterPro" id="IPR047296">
    <property type="entry name" value="GIY-YIG_UvrC_Cho"/>
</dbReference>
<comment type="subcellular location">
    <subcellularLocation>
        <location evidence="6">Cytoplasm</location>
    </subcellularLocation>
</comment>
<dbReference type="Pfam" id="PF02151">
    <property type="entry name" value="UVR"/>
    <property type="match status" value="1"/>
</dbReference>
<gene>
    <name evidence="6 10" type="primary">uvrC</name>
    <name evidence="10" type="ORF">G4Y79_19945</name>
</gene>
<dbReference type="PANTHER" id="PTHR30562">
    <property type="entry name" value="UVRC/OXIDOREDUCTASE"/>
    <property type="match status" value="1"/>
</dbReference>
<feature type="domain" description="GIY-YIG" evidence="8">
    <location>
        <begin position="18"/>
        <end position="97"/>
    </location>
</feature>
<dbReference type="SMART" id="SM00465">
    <property type="entry name" value="GIYc"/>
    <property type="match status" value="1"/>
</dbReference>
<dbReference type="CDD" id="cd10434">
    <property type="entry name" value="GIY-YIG_UvrC_Cho"/>
    <property type="match status" value="1"/>
</dbReference>
<dbReference type="KEGG" id="pmet:G4Y79_19945"/>